<name>A0AAW0SV36_SCYPA</name>
<proteinExistence type="predicted"/>
<organism evidence="1 2">
    <name type="scientific">Scylla paramamosain</name>
    <name type="common">Mud crab</name>
    <dbReference type="NCBI Taxonomy" id="85552"/>
    <lineage>
        <taxon>Eukaryota</taxon>
        <taxon>Metazoa</taxon>
        <taxon>Ecdysozoa</taxon>
        <taxon>Arthropoda</taxon>
        <taxon>Crustacea</taxon>
        <taxon>Multicrustacea</taxon>
        <taxon>Malacostraca</taxon>
        <taxon>Eumalacostraca</taxon>
        <taxon>Eucarida</taxon>
        <taxon>Decapoda</taxon>
        <taxon>Pleocyemata</taxon>
        <taxon>Brachyura</taxon>
        <taxon>Eubrachyura</taxon>
        <taxon>Portunoidea</taxon>
        <taxon>Portunidae</taxon>
        <taxon>Portuninae</taxon>
        <taxon>Scylla</taxon>
    </lineage>
</organism>
<protein>
    <recommendedName>
        <fullName evidence="3">Ig-like domain-containing protein</fullName>
    </recommendedName>
</protein>
<dbReference type="InterPro" id="IPR013783">
    <property type="entry name" value="Ig-like_fold"/>
</dbReference>
<dbReference type="EMBL" id="JARAKH010000045">
    <property type="protein sequence ID" value="KAK8378557.1"/>
    <property type="molecule type" value="Genomic_DNA"/>
</dbReference>
<dbReference type="PANTHER" id="PTHR21261">
    <property type="entry name" value="BEAT PROTEIN"/>
    <property type="match status" value="1"/>
</dbReference>
<dbReference type="SUPFAM" id="SSF48726">
    <property type="entry name" value="Immunoglobulin"/>
    <property type="match status" value="2"/>
</dbReference>
<evidence type="ECO:0000313" key="2">
    <source>
        <dbReference type="Proteomes" id="UP001487740"/>
    </source>
</evidence>
<evidence type="ECO:0008006" key="3">
    <source>
        <dbReference type="Google" id="ProtNLM"/>
    </source>
</evidence>
<sequence>MRLDLLGVKTIYYEIYCEVWGVSIVRLTVPEVVRANSTEVVLDCDYQVDEWERPGLVVKWYVDKIHLVYQWIPPRHPQALGVLAGRVDTTYRASHDPLAAHRALRIPRPHPALSGQYSCTVSTFEDEDTRTAPLLVWTPPTYTDLKYWRPSEHLVNVTCAASGAAPRPEFTLYTRDSNGTRQDVGVRGTSGRQEDGVWWAGAWGLIVWADTEPGSVVGCTVTLPGTPHEETRKKIYHAASTGGAPRLATCWACPALL</sequence>
<comment type="caution">
    <text evidence="1">The sequence shown here is derived from an EMBL/GenBank/DDBJ whole genome shotgun (WGS) entry which is preliminary data.</text>
</comment>
<evidence type="ECO:0000313" key="1">
    <source>
        <dbReference type="EMBL" id="KAK8378557.1"/>
    </source>
</evidence>
<dbReference type="AlphaFoldDB" id="A0AAW0SV36"/>
<accession>A0AAW0SV36</accession>
<gene>
    <name evidence="1" type="ORF">O3P69_011215</name>
</gene>
<keyword evidence="2" id="KW-1185">Reference proteome</keyword>
<dbReference type="Proteomes" id="UP001487740">
    <property type="component" value="Unassembled WGS sequence"/>
</dbReference>
<dbReference type="InterPro" id="IPR036179">
    <property type="entry name" value="Ig-like_dom_sf"/>
</dbReference>
<reference evidence="1 2" key="1">
    <citation type="submission" date="2023-03" db="EMBL/GenBank/DDBJ databases">
        <title>High-quality genome of Scylla paramamosain provides insights in environmental adaptation.</title>
        <authorList>
            <person name="Zhang L."/>
        </authorList>
    </citation>
    <scope>NUCLEOTIDE SEQUENCE [LARGE SCALE GENOMIC DNA]</scope>
    <source>
        <strain evidence="1">LZ_2023a</strain>
        <tissue evidence="1">Muscle</tissue>
    </source>
</reference>
<dbReference type="PANTHER" id="PTHR21261:SF2">
    <property type="entry name" value="GH04238P-RELATED"/>
    <property type="match status" value="1"/>
</dbReference>
<dbReference type="Gene3D" id="2.60.40.10">
    <property type="entry name" value="Immunoglobulins"/>
    <property type="match status" value="1"/>
</dbReference>